<dbReference type="Proteomes" id="UP001204376">
    <property type="component" value="Unassembled WGS sequence"/>
</dbReference>
<accession>A0ABT1SVR4</accession>
<reference evidence="3 4" key="1">
    <citation type="submission" date="2022-07" db="EMBL/GenBank/DDBJ databases">
        <title>Mucilaginibacter sp. JC4.</title>
        <authorList>
            <person name="Le V."/>
            <person name="Ko S.-R."/>
            <person name="Ahn C.-Y."/>
            <person name="Oh H.-M."/>
        </authorList>
    </citation>
    <scope>NUCLEOTIDE SEQUENCE [LARGE SCALE GENOMIC DNA]</scope>
    <source>
        <strain evidence="3 4">JC4</strain>
    </source>
</reference>
<evidence type="ECO:0000259" key="2">
    <source>
        <dbReference type="Pfam" id="PF02836"/>
    </source>
</evidence>
<feature type="signal peptide" evidence="1">
    <location>
        <begin position="1"/>
        <end position="23"/>
    </location>
</feature>
<evidence type="ECO:0000313" key="4">
    <source>
        <dbReference type="Proteomes" id="UP001204376"/>
    </source>
</evidence>
<gene>
    <name evidence="3" type="ORF">NPE20_00600</name>
</gene>
<evidence type="ECO:0000256" key="1">
    <source>
        <dbReference type="SAM" id="SignalP"/>
    </source>
</evidence>
<protein>
    <recommendedName>
        <fullName evidence="2">Glycoside hydrolase family 2 catalytic domain-containing protein</fullName>
    </recommendedName>
</protein>
<evidence type="ECO:0000313" key="3">
    <source>
        <dbReference type="EMBL" id="MCQ6956431.1"/>
    </source>
</evidence>
<dbReference type="InterPro" id="IPR017853">
    <property type="entry name" value="GH"/>
</dbReference>
<proteinExistence type="predicted"/>
<keyword evidence="4" id="KW-1185">Reference proteome</keyword>
<dbReference type="Pfam" id="PF02836">
    <property type="entry name" value="Glyco_hydro_2_C"/>
    <property type="match status" value="1"/>
</dbReference>
<feature type="chain" id="PRO_5047450687" description="Glycoside hydrolase family 2 catalytic domain-containing protein" evidence="1">
    <location>
        <begin position="24"/>
        <end position="440"/>
    </location>
</feature>
<dbReference type="SUPFAM" id="SSF51445">
    <property type="entry name" value="(Trans)glycosidases"/>
    <property type="match status" value="1"/>
</dbReference>
<organism evidence="3 4">
    <name type="scientific">Mucilaginibacter aquariorum</name>
    <dbReference type="NCBI Taxonomy" id="2967225"/>
    <lineage>
        <taxon>Bacteria</taxon>
        <taxon>Pseudomonadati</taxon>
        <taxon>Bacteroidota</taxon>
        <taxon>Sphingobacteriia</taxon>
        <taxon>Sphingobacteriales</taxon>
        <taxon>Sphingobacteriaceae</taxon>
        <taxon>Mucilaginibacter</taxon>
    </lineage>
</organism>
<keyword evidence="1" id="KW-0732">Signal</keyword>
<feature type="domain" description="Glycoside hydrolase family 2 catalytic" evidence="2">
    <location>
        <begin position="121"/>
        <end position="236"/>
    </location>
</feature>
<dbReference type="EMBL" id="JANHOH010000001">
    <property type="protein sequence ID" value="MCQ6956431.1"/>
    <property type="molecule type" value="Genomic_DNA"/>
</dbReference>
<name>A0ABT1SVR4_9SPHI</name>
<dbReference type="PROSITE" id="PS51257">
    <property type="entry name" value="PROKAR_LIPOPROTEIN"/>
    <property type="match status" value="1"/>
</dbReference>
<comment type="caution">
    <text evidence="3">The sequence shown here is derived from an EMBL/GenBank/DDBJ whole genome shotgun (WGS) entry which is preliminary data.</text>
</comment>
<dbReference type="Gene3D" id="3.20.20.80">
    <property type="entry name" value="Glycosidases"/>
    <property type="match status" value="1"/>
</dbReference>
<dbReference type="RefSeq" id="WP_256536647.1">
    <property type="nucleotide sequence ID" value="NZ_JANHOH010000001.1"/>
</dbReference>
<dbReference type="InterPro" id="IPR006103">
    <property type="entry name" value="Glyco_hydro_2_cat"/>
</dbReference>
<sequence length="440" mass="50544">MRLHAFRLAVNCCVLCFLFLACNQDKTGNAIDKKTVYIKTANGKYTLYRNGQPFFIKGASGFTNLKRLKEAGGNTIRVWDTTNLGKILDSAQANHLAVIVGLPMPPSANMDDFYKTPKADVYARKIAQLVDRFKNHPALLCWCLGNELAFPYKPEYNQFYSTFNGIVDMIHRNDPQHPVTTTIMSFQKKNIINIKLRTEIDFISFNIFGSIKTLKEDLQKFKWFWDGPFLITEWAIEGPWTTDTQNAWGAYIESTSTKKAEQYLTTYQKYMPVNDPGFLGSMVFYWGQKQELTPTWFSFFDENGAETEAVQVMQYLWTGKKTSEKAPALKYMLVNEKGANDNILFKPNVIAHSKVYLETTDTAGYKFIWKIYAEDWFKPNGIFSEKKPKEIKNSIITNSGSELNFKVPDKEGPYRLFVYIYNKKGSFATSNTPFYVLKSP</sequence>